<dbReference type="PANTHER" id="PTHR30269">
    <property type="entry name" value="TRANSMEMBRANE PROTEIN YFCA"/>
    <property type="match status" value="1"/>
</dbReference>
<evidence type="ECO:0000256" key="7">
    <source>
        <dbReference type="ARBA" id="ARBA00023136"/>
    </source>
</evidence>
<feature type="transmembrane region" description="Helical" evidence="8">
    <location>
        <begin position="6"/>
        <end position="22"/>
    </location>
</feature>
<evidence type="ECO:0000313" key="10">
    <source>
        <dbReference type="Proteomes" id="UP000295215"/>
    </source>
</evidence>
<accession>A0A4R7F115</accession>
<evidence type="ECO:0000256" key="2">
    <source>
        <dbReference type="ARBA" id="ARBA00009142"/>
    </source>
</evidence>
<name>A0A4R7F115_9FLAO</name>
<feature type="transmembrane region" description="Helical" evidence="8">
    <location>
        <begin position="235"/>
        <end position="252"/>
    </location>
</feature>
<dbReference type="PANTHER" id="PTHR30269:SF23">
    <property type="entry name" value="MEMBRANE TRANSPORTER PROTEIN YDHB-RELATED"/>
    <property type="match status" value="1"/>
</dbReference>
<dbReference type="EMBL" id="SOAG01000010">
    <property type="protein sequence ID" value="TDS59585.1"/>
    <property type="molecule type" value="Genomic_DNA"/>
</dbReference>
<evidence type="ECO:0000256" key="1">
    <source>
        <dbReference type="ARBA" id="ARBA00004651"/>
    </source>
</evidence>
<evidence type="ECO:0000256" key="4">
    <source>
        <dbReference type="ARBA" id="ARBA00022475"/>
    </source>
</evidence>
<evidence type="ECO:0000256" key="3">
    <source>
        <dbReference type="ARBA" id="ARBA00022448"/>
    </source>
</evidence>
<protein>
    <recommendedName>
        <fullName evidence="8">Probable membrane transporter protein</fullName>
    </recommendedName>
</protein>
<comment type="subcellular location">
    <subcellularLocation>
        <location evidence="1 8">Cell membrane</location>
        <topology evidence="1 8">Multi-pass membrane protein</topology>
    </subcellularLocation>
</comment>
<proteinExistence type="inferred from homology"/>
<organism evidence="9 10">
    <name type="scientific">Myroides indicus</name>
    <dbReference type="NCBI Taxonomy" id="1323422"/>
    <lineage>
        <taxon>Bacteria</taxon>
        <taxon>Pseudomonadati</taxon>
        <taxon>Bacteroidota</taxon>
        <taxon>Flavobacteriia</taxon>
        <taxon>Flavobacteriales</taxon>
        <taxon>Flavobacteriaceae</taxon>
        <taxon>Myroides</taxon>
    </lineage>
</organism>
<keyword evidence="6 8" id="KW-1133">Transmembrane helix</keyword>
<comment type="caution">
    <text evidence="9">The sequence shown here is derived from an EMBL/GenBank/DDBJ whole genome shotgun (WGS) entry which is preliminary data.</text>
</comment>
<dbReference type="InterPro" id="IPR052017">
    <property type="entry name" value="TSUP"/>
</dbReference>
<evidence type="ECO:0000256" key="8">
    <source>
        <dbReference type="RuleBase" id="RU363041"/>
    </source>
</evidence>
<feature type="transmembrane region" description="Helical" evidence="8">
    <location>
        <begin position="289"/>
        <end position="308"/>
    </location>
</feature>
<evidence type="ECO:0000256" key="6">
    <source>
        <dbReference type="ARBA" id="ARBA00022989"/>
    </source>
</evidence>
<sequence length="311" mass="32872">MPIIEEQIFISLVVLILNNYFYGSFQKTKVKMTLLTFTLILFLGAFLAGFIGSLSGLGGGIIIIPLLSVFLGVDMHYAIGTALVAVIATSSGSASAYVREGITNMRLGMFLEIATTAGAVIGALISTNAPTSALAIIFGATLIFSSVNSLRKKEDYLIKPENSSILTHKLKLASTYPTPSGEMVHYGMTNIVGGFSMMGLAGMMSGLLGIGSGAFKVIAMDTIMKVPFKVSTTTSNFMMGVTAIASSVIYIQKGYIEPSICMPVIIGVLIGAMVGAKVLVKANTKKLKVFFALLIFVLAINMIYNGIVGKI</sequence>
<keyword evidence="10" id="KW-1185">Reference proteome</keyword>
<keyword evidence="7 8" id="KW-0472">Membrane</keyword>
<dbReference type="Pfam" id="PF01925">
    <property type="entry name" value="TauE"/>
    <property type="match status" value="1"/>
</dbReference>
<feature type="transmembrane region" description="Helical" evidence="8">
    <location>
        <begin position="191"/>
        <end position="215"/>
    </location>
</feature>
<evidence type="ECO:0000256" key="5">
    <source>
        <dbReference type="ARBA" id="ARBA00022692"/>
    </source>
</evidence>
<comment type="similarity">
    <text evidence="2 8">Belongs to the 4-toluene sulfonate uptake permease (TSUP) (TC 2.A.102) family.</text>
</comment>
<feature type="transmembrane region" description="Helical" evidence="8">
    <location>
        <begin position="264"/>
        <end position="283"/>
    </location>
</feature>
<gene>
    <name evidence="9" type="ORF">C8P70_11033</name>
</gene>
<feature type="transmembrane region" description="Helical" evidence="8">
    <location>
        <begin position="34"/>
        <end position="64"/>
    </location>
</feature>
<dbReference type="AlphaFoldDB" id="A0A4R7F115"/>
<dbReference type="InterPro" id="IPR002781">
    <property type="entry name" value="TM_pro_TauE-like"/>
</dbReference>
<keyword evidence="5 8" id="KW-0812">Transmembrane</keyword>
<evidence type="ECO:0000313" key="9">
    <source>
        <dbReference type="EMBL" id="TDS59585.1"/>
    </source>
</evidence>
<keyword evidence="3" id="KW-0813">Transport</keyword>
<feature type="transmembrane region" description="Helical" evidence="8">
    <location>
        <begin position="76"/>
        <end position="98"/>
    </location>
</feature>
<reference evidence="9 10" key="1">
    <citation type="submission" date="2019-03" db="EMBL/GenBank/DDBJ databases">
        <title>Genomic Encyclopedia of Archaeal and Bacterial Type Strains, Phase II (KMG-II): from individual species to whole genera.</title>
        <authorList>
            <person name="Goeker M."/>
        </authorList>
    </citation>
    <scope>NUCLEOTIDE SEQUENCE [LARGE SCALE GENOMIC DNA]</scope>
    <source>
        <strain evidence="9 10">DSM 28213</strain>
    </source>
</reference>
<keyword evidence="4 8" id="KW-1003">Cell membrane</keyword>
<dbReference type="Proteomes" id="UP000295215">
    <property type="component" value="Unassembled WGS sequence"/>
</dbReference>
<dbReference type="GO" id="GO:0005886">
    <property type="term" value="C:plasma membrane"/>
    <property type="evidence" value="ECO:0007669"/>
    <property type="project" value="UniProtKB-SubCell"/>
</dbReference>